<name>A0ACB5T7Z7_AMBMO</name>
<evidence type="ECO:0000313" key="2">
    <source>
        <dbReference type="Proteomes" id="UP001165064"/>
    </source>
</evidence>
<accession>A0ACB5T7Z7</accession>
<keyword evidence="2" id="KW-1185">Reference proteome</keyword>
<sequence>MYTQLGMEPPSNMKLCHLSKTEKTSVDCLKYKLNNFACSELESLRNHIVLRNLDVTIILSAVRDCDKTHSLLPKFLQIVATYPSVNLVFRVIQNAREFNFWPEEFPSIASSVKEADIHLLPGLLDSIEFLDLENATSLKKLKVSFNKRCEQKFFRPLCKPLHELVINVKIITVHFNLSGCPNMKKLRVLNANYACFPFGIGHSVEDLVLKDFLFSSSETFNLPPSLKSLDVSGINLHAMSLSETLTNISIMRAGLTYLYTLDSVINILPPRISTMFIEFHFQDLTIDLALFPPSIQLLYFIDPRGITILVSFRLRDPIRTETSRITLSRLPSDHKIEVDLSAVKFDLSTYISIEQTQPDCLFTVTLPEADIDPDRLQIWKYSDISSSIRTVRNETKVQENSQIK</sequence>
<reference evidence="1" key="1">
    <citation type="submission" date="2023-04" db="EMBL/GenBank/DDBJ databases">
        <title>Ambrosiozyma monospora NBRC 10751.</title>
        <authorList>
            <person name="Ichikawa N."/>
            <person name="Sato H."/>
            <person name="Tonouchi N."/>
        </authorList>
    </citation>
    <scope>NUCLEOTIDE SEQUENCE</scope>
    <source>
        <strain evidence="1">NBRC 10751</strain>
    </source>
</reference>
<dbReference type="Proteomes" id="UP001165064">
    <property type="component" value="Unassembled WGS sequence"/>
</dbReference>
<proteinExistence type="predicted"/>
<comment type="caution">
    <text evidence="1">The sequence shown here is derived from an EMBL/GenBank/DDBJ whole genome shotgun (WGS) entry which is preliminary data.</text>
</comment>
<organism evidence="1 2">
    <name type="scientific">Ambrosiozyma monospora</name>
    <name type="common">Yeast</name>
    <name type="synonym">Endomycopsis monosporus</name>
    <dbReference type="NCBI Taxonomy" id="43982"/>
    <lineage>
        <taxon>Eukaryota</taxon>
        <taxon>Fungi</taxon>
        <taxon>Dikarya</taxon>
        <taxon>Ascomycota</taxon>
        <taxon>Saccharomycotina</taxon>
        <taxon>Pichiomycetes</taxon>
        <taxon>Pichiales</taxon>
        <taxon>Pichiaceae</taxon>
        <taxon>Ambrosiozyma</taxon>
    </lineage>
</organism>
<gene>
    <name evidence="1" type="ORF">Amon02_000595100</name>
</gene>
<protein>
    <submittedName>
        <fullName evidence="1">Unnamed protein product</fullName>
    </submittedName>
</protein>
<dbReference type="EMBL" id="BSXS01004509">
    <property type="protein sequence ID" value="GME83106.1"/>
    <property type="molecule type" value="Genomic_DNA"/>
</dbReference>
<evidence type="ECO:0000313" key="1">
    <source>
        <dbReference type="EMBL" id="GME83106.1"/>
    </source>
</evidence>